<dbReference type="Proteomes" id="UP000037035">
    <property type="component" value="Unassembled WGS sequence"/>
</dbReference>
<keyword evidence="2" id="KW-0326">Glycosidase</keyword>
<dbReference type="InterPro" id="IPR002594">
    <property type="entry name" value="GH12"/>
</dbReference>
<organism evidence="4 5">
    <name type="scientific">Puccinia sorghi</name>
    <dbReference type="NCBI Taxonomy" id="27349"/>
    <lineage>
        <taxon>Eukaryota</taxon>
        <taxon>Fungi</taxon>
        <taxon>Dikarya</taxon>
        <taxon>Basidiomycota</taxon>
        <taxon>Pucciniomycotina</taxon>
        <taxon>Pucciniomycetes</taxon>
        <taxon>Pucciniales</taxon>
        <taxon>Pucciniaceae</taxon>
        <taxon>Puccinia</taxon>
    </lineage>
</organism>
<proteinExistence type="inferred from homology"/>
<keyword evidence="5" id="KW-1185">Reference proteome</keyword>
<evidence type="ECO:0000256" key="2">
    <source>
        <dbReference type="RuleBase" id="RU361163"/>
    </source>
</evidence>
<dbReference type="SUPFAM" id="SSF49899">
    <property type="entry name" value="Concanavalin A-like lectins/glucanases"/>
    <property type="match status" value="1"/>
</dbReference>
<reference evidence="4 5" key="1">
    <citation type="submission" date="2015-08" db="EMBL/GenBank/DDBJ databases">
        <title>Next Generation Sequencing and Analysis of the Genome of Puccinia sorghi L Schw, the Causal Agent of Maize Common Rust.</title>
        <authorList>
            <person name="Rochi L."/>
            <person name="Burguener G."/>
            <person name="Darino M."/>
            <person name="Turjanski A."/>
            <person name="Kreff E."/>
            <person name="Dieguez M.J."/>
            <person name="Sacco F."/>
        </authorList>
    </citation>
    <scope>NUCLEOTIDE SEQUENCE [LARGE SCALE GENOMIC DNA]</scope>
    <source>
        <strain evidence="4 5">RO10H11247</strain>
    </source>
</reference>
<dbReference type="PANTHER" id="PTHR34002">
    <property type="entry name" value="BLR1656 PROTEIN"/>
    <property type="match status" value="1"/>
</dbReference>
<evidence type="ECO:0000313" key="4">
    <source>
        <dbReference type="EMBL" id="KNZ52232.1"/>
    </source>
</evidence>
<keyword evidence="2" id="KW-0624">Polysaccharide degradation</keyword>
<comment type="caution">
    <text evidence="4">The sequence shown here is derived from an EMBL/GenBank/DDBJ whole genome shotgun (WGS) entry which is preliminary data.</text>
</comment>
<protein>
    <submittedName>
        <fullName evidence="4">Uncharacterized protein</fullName>
    </submittedName>
</protein>
<comment type="similarity">
    <text evidence="1 2">Belongs to the glycosyl hydrolase 12 (cellulase H) family.</text>
</comment>
<sequence>MKKCSFIQISASLLSLLSVQCLPATTTTTSGTPGHGKDVSEGKSSTVQTMGILSESNCQGSQMVWDKASQPNPWQKLSLAQNLNLYQNVWQSDKVSAGGKSQITCSKFNGASLSWSNTFAFPCAPQDKNQVKTYANAAWAGKPIQLTAVQSFKSSWNWTLTQASPDLVMDVSYDIFLTTQIWPAAVGGAKPSGTLAGVLKVGTYEFEVWQGTVNVPVISLIPSNPQTRYTGFQADLKAILLQLQAYGLSKDEFVLSVGAGIEVFTGSGKFDTSSYTIDLF</sequence>
<dbReference type="InterPro" id="IPR013319">
    <property type="entry name" value="GH11/12"/>
</dbReference>
<dbReference type="VEuPathDB" id="FungiDB:VP01_3641g4"/>
<evidence type="ECO:0000256" key="3">
    <source>
        <dbReference type="SAM" id="SignalP"/>
    </source>
</evidence>
<dbReference type="PANTHER" id="PTHR34002:SF9">
    <property type="entry name" value="XYLOGLUCAN-SPECIFIC ENDO-BETA-1,4-GLUCANASE A"/>
    <property type="match status" value="1"/>
</dbReference>
<dbReference type="InterPro" id="IPR013320">
    <property type="entry name" value="ConA-like_dom_sf"/>
</dbReference>
<keyword evidence="3" id="KW-0732">Signal</keyword>
<evidence type="ECO:0000313" key="5">
    <source>
        <dbReference type="Proteomes" id="UP000037035"/>
    </source>
</evidence>
<dbReference type="GO" id="GO:0008810">
    <property type="term" value="F:cellulase activity"/>
    <property type="evidence" value="ECO:0007669"/>
    <property type="project" value="InterPro"/>
</dbReference>
<dbReference type="GO" id="GO:0000272">
    <property type="term" value="P:polysaccharide catabolic process"/>
    <property type="evidence" value="ECO:0007669"/>
    <property type="project" value="UniProtKB-KW"/>
</dbReference>
<keyword evidence="2" id="KW-0378">Hydrolase</keyword>
<accession>A0A0L6UVE4</accession>
<feature type="signal peptide" evidence="3">
    <location>
        <begin position="1"/>
        <end position="21"/>
    </location>
</feature>
<dbReference type="Gene3D" id="2.60.120.180">
    <property type="match status" value="1"/>
</dbReference>
<feature type="chain" id="PRO_5005568008" evidence="3">
    <location>
        <begin position="22"/>
        <end position="280"/>
    </location>
</feature>
<dbReference type="EMBL" id="LAVV01008659">
    <property type="protein sequence ID" value="KNZ52232.1"/>
    <property type="molecule type" value="Genomic_DNA"/>
</dbReference>
<dbReference type="STRING" id="27349.A0A0L6UVE4"/>
<gene>
    <name evidence="4" type="ORF">VP01_3641g4</name>
</gene>
<dbReference type="OrthoDB" id="89349at2759"/>
<name>A0A0L6UVE4_9BASI</name>
<dbReference type="Pfam" id="PF01670">
    <property type="entry name" value="Glyco_hydro_12"/>
    <property type="match status" value="1"/>
</dbReference>
<keyword evidence="2" id="KW-0119">Carbohydrate metabolism</keyword>
<evidence type="ECO:0000256" key="1">
    <source>
        <dbReference type="ARBA" id="ARBA00005519"/>
    </source>
</evidence>
<dbReference type="AlphaFoldDB" id="A0A0L6UVE4"/>